<evidence type="ECO:0000259" key="1">
    <source>
        <dbReference type="Pfam" id="PF12961"/>
    </source>
</evidence>
<dbReference type="Proteomes" id="UP000235579">
    <property type="component" value="Unassembled WGS sequence"/>
</dbReference>
<sequence>MTLHEVNTKSEFFNEVRLGRKTAEVRVNDRKYQANDVLIQHEIDKDGHKTGASLVHEITHVVHGGKFGLSKEVCVLSLSNSSHLNSVILMGHLRDRLVEAADCMEAGIDVVREAGLTTTDLERQIQDSRYFATEATTLLKKLGEVAENG</sequence>
<organism evidence="2 4">
    <name type="scientific">Vibrio tasmaniensis</name>
    <dbReference type="NCBI Taxonomy" id="212663"/>
    <lineage>
        <taxon>Bacteria</taxon>
        <taxon>Pseudomonadati</taxon>
        <taxon>Pseudomonadota</taxon>
        <taxon>Gammaproteobacteria</taxon>
        <taxon>Vibrionales</taxon>
        <taxon>Vibrionaceae</taxon>
        <taxon>Vibrio</taxon>
    </lineage>
</organism>
<protein>
    <submittedName>
        <fullName evidence="3">DUF3850 domain-containing protein</fullName>
    </submittedName>
</protein>
<dbReference type="Proteomes" id="UP000308018">
    <property type="component" value="Unassembled WGS sequence"/>
</dbReference>
<name>A0A2N7NH40_9VIBR</name>
<reference evidence="2" key="2">
    <citation type="submission" date="2016-07" db="EMBL/GenBank/DDBJ databases">
        <authorList>
            <person name="Wan K."/>
            <person name="Booth B."/>
            <person name="Spirohn K."/>
            <person name="Hao T."/>
            <person name="Hu Y."/>
            <person name="Calderwood M."/>
            <person name="Hill D."/>
            <person name="Mohr S."/>
            <person name="Vidal M."/>
            <person name="Celniker S."/>
            <person name="Perrimon N."/>
        </authorList>
    </citation>
    <scope>NUCLEOTIDE SEQUENCE</scope>
    <source>
        <strain evidence="2">10N.222.48.A2</strain>
    </source>
</reference>
<dbReference type="Gene3D" id="2.30.130.30">
    <property type="entry name" value="Hypothetical protein"/>
    <property type="match status" value="1"/>
</dbReference>
<gene>
    <name evidence="2" type="ORF">BCS92_15690</name>
    <name evidence="3" type="ORF">FC057_21715</name>
</gene>
<evidence type="ECO:0000313" key="4">
    <source>
        <dbReference type="Proteomes" id="UP000235579"/>
    </source>
</evidence>
<dbReference type="EMBL" id="MDBP01000042">
    <property type="protein sequence ID" value="PMP13769.1"/>
    <property type="molecule type" value="Genomic_DNA"/>
</dbReference>
<dbReference type="Pfam" id="PF12961">
    <property type="entry name" value="DUF3850"/>
    <property type="match status" value="1"/>
</dbReference>
<evidence type="ECO:0000313" key="2">
    <source>
        <dbReference type="EMBL" id="PMP13769.1"/>
    </source>
</evidence>
<reference evidence="4" key="1">
    <citation type="submission" date="2016-07" db="EMBL/GenBank/DDBJ databases">
        <title>Nontailed viruses are major unrecognized killers of bacteria in the ocean.</title>
        <authorList>
            <person name="Kauffman K."/>
            <person name="Hussain F."/>
            <person name="Yang J."/>
            <person name="Arevalo P."/>
            <person name="Brown J."/>
            <person name="Cutler M."/>
            <person name="Kelly L."/>
            <person name="Polz M.F."/>
        </authorList>
    </citation>
    <scope>NUCLEOTIDE SEQUENCE [LARGE SCALE GENOMIC DNA]</scope>
    <source>
        <strain evidence="4">10N.222.48.A2</strain>
    </source>
</reference>
<reference evidence="3 5" key="4">
    <citation type="submission" date="2019-04" db="EMBL/GenBank/DDBJ databases">
        <title>A reverse ecology approach based on a biological definition of microbial populations.</title>
        <authorList>
            <person name="Arevalo P."/>
            <person name="Vaninsberghe D."/>
            <person name="Elsherbini J."/>
            <person name="Gore J."/>
            <person name="Polz M."/>
        </authorList>
    </citation>
    <scope>NUCLEOTIDE SEQUENCE [LARGE SCALE GENOMIC DNA]</scope>
    <source>
        <strain evidence="3 5">10N.222.45.A8</strain>
    </source>
</reference>
<dbReference type="InterPro" id="IPR015947">
    <property type="entry name" value="PUA-like_sf"/>
</dbReference>
<dbReference type="EMBL" id="SYVV01000040">
    <property type="protein sequence ID" value="TKG28464.1"/>
    <property type="molecule type" value="Genomic_DNA"/>
</dbReference>
<reference evidence="2" key="3">
    <citation type="journal article" date="2018" name="Nature">
        <title>A major lineage of non-tailed dsDNA viruses as unrecognized killers of marine bacteria.</title>
        <authorList>
            <person name="Kauffman K.M."/>
            <person name="Hussain F.A."/>
            <person name="Yang J."/>
            <person name="Arevalo P."/>
            <person name="Brown J.M."/>
            <person name="Chang W.K."/>
            <person name="VanInsberghe D."/>
            <person name="Elsherbini J."/>
            <person name="Sharma R.S."/>
            <person name="Cutler M.B."/>
            <person name="Kelly L."/>
            <person name="Polz M.F."/>
        </authorList>
    </citation>
    <scope>NUCLEOTIDE SEQUENCE</scope>
    <source>
        <strain evidence="2">10N.222.48.A2</strain>
    </source>
</reference>
<feature type="domain" description="DUF3850" evidence="1">
    <location>
        <begin position="4"/>
        <end position="77"/>
    </location>
</feature>
<dbReference type="SUPFAM" id="SSF88697">
    <property type="entry name" value="PUA domain-like"/>
    <property type="match status" value="1"/>
</dbReference>
<dbReference type="InterPro" id="IPR039440">
    <property type="entry name" value="DUF3850"/>
</dbReference>
<proteinExistence type="predicted"/>
<dbReference type="AlphaFoldDB" id="A0A2N7NH40"/>
<evidence type="ECO:0000313" key="3">
    <source>
        <dbReference type="EMBL" id="TKG28464.1"/>
    </source>
</evidence>
<dbReference type="RefSeq" id="WP_102257937.1">
    <property type="nucleotide sequence ID" value="NZ_MDBP01000042.1"/>
</dbReference>
<comment type="caution">
    <text evidence="2">The sequence shown here is derived from an EMBL/GenBank/DDBJ whole genome shotgun (WGS) entry which is preliminary data.</text>
</comment>
<accession>A0A2N7NH40</accession>
<evidence type="ECO:0000313" key="5">
    <source>
        <dbReference type="Proteomes" id="UP000308018"/>
    </source>
</evidence>